<dbReference type="Proteomes" id="UP000076878">
    <property type="component" value="Unassembled WGS sequence"/>
</dbReference>
<keyword evidence="11" id="KW-1185">Reference proteome</keyword>
<evidence type="ECO:0000313" key="11">
    <source>
        <dbReference type="Proteomes" id="UP000199280"/>
    </source>
</evidence>
<keyword evidence="5 7" id="KW-1133">Transmembrane helix</keyword>
<name>A0A143Z3X8_9LACT</name>
<proteinExistence type="inferred from homology"/>
<feature type="transmembrane region" description="Helical" evidence="7">
    <location>
        <begin position="170"/>
        <end position="190"/>
    </location>
</feature>
<reference evidence="8 10" key="1">
    <citation type="submission" date="2016-02" db="EMBL/GenBank/DDBJ databases">
        <authorList>
            <person name="Wen L."/>
            <person name="He K."/>
            <person name="Yang H."/>
        </authorList>
    </citation>
    <scope>NUCLEOTIDE SEQUENCE [LARGE SCALE GENOMIC DNA]</scope>
    <source>
        <strain evidence="8">Trichococcus_R210</strain>
    </source>
</reference>
<feature type="transmembrane region" description="Helical" evidence="7">
    <location>
        <begin position="21"/>
        <end position="44"/>
    </location>
</feature>
<evidence type="ECO:0000256" key="3">
    <source>
        <dbReference type="ARBA" id="ARBA00022448"/>
    </source>
</evidence>
<sequence>MMGLLQELFRVKEKGSSLRTEMLASATSFFSIVYIVAVNALILSQAGMDYNSVVIATILTTAVSNILMGLYANSPLILAPGMSDNAFFTYILVGAFAFTWQESLSIIFIVGLFFFLLTHFNVVDLLLRSIPVTLIKGMSAGVGFFLIFLGLKNGGIIVSSEGTIVALNNIFQPVPLTLLATLLVGLILFVRNVKGNFLLTIIFGVLISIALGVTDISSFSYSFIDFGSLEPFIFQLNFSGVLSMDYWVAVFSLLILVVFQNLGTQVSFLTSEQLKVLKRTLKSNALSVMAAGLLGCSSTCTSAEGATGIAVGGRSGLTSFMVGVYFLFTIALIPFIALIPLAVISALLIIVGSLLAANNLKGINFDDFTEYFPAILMVLMMVLTFNIADGIGWGFILYTFIKVFSGDRQAVSKMMYGLTGIFVLYFLLKFM</sequence>
<feature type="transmembrane region" description="Helical" evidence="7">
    <location>
        <begin position="50"/>
        <end position="72"/>
    </location>
</feature>
<dbReference type="GO" id="GO:0005345">
    <property type="term" value="F:purine nucleobase transmembrane transporter activity"/>
    <property type="evidence" value="ECO:0007669"/>
    <property type="project" value="TreeGrafter"/>
</dbReference>
<keyword evidence="6 7" id="KW-0472">Membrane</keyword>
<feature type="transmembrane region" description="Helical" evidence="7">
    <location>
        <begin position="197"/>
        <end position="224"/>
    </location>
</feature>
<feature type="transmembrane region" description="Helical" evidence="7">
    <location>
        <begin position="371"/>
        <end position="398"/>
    </location>
</feature>
<evidence type="ECO:0000256" key="5">
    <source>
        <dbReference type="ARBA" id="ARBA00022989"/>
    </source>
</evidence>
<evidence type="ECO:0000256" key="2">
    <source>
        <dbReference type="ARBA" id="ARBA00005697"/>
    </source>
</evidence>
<dbReference type="GO" id="GO:0005886">
    <property type="term" value="C:plasma membrane"/>
    <property type="evidence" value="ECO:0007669"/>
    <property type="project" value="TreeGrafter"/>
</dbReference>
<feature type="transmembrane region" description="Helical" evidence="7">
    <location>
        <begin position="84"/>
        <end position="100"/>
    </location>
</feature>
<gene>
    <name evidence="9" type="ORF">SAMN05216375_11731</name>
    <name evidence="8" type="ORF">TR210_2113</name>
</gene>
<feature type="transmembrane region" description="Helical" evidence="7">
    <location>
        <begin position="139"/>
        <end position="158"/>
    </location>
</feature>
<protein>
    <submittedName>
        <fullName evidence="9">MFS transporter, AGZA family, xanthine/uracil permease</fullName>
    </submittedName>
    <submittedName>
        <fullName evidence="8">Xanthine/uracil/vitamin c permease</fullName>
    </submittedName>
</protein>
<dbReference type="InterPro" id="IPR045018">
    <property type="entry name" value="Azg-like"/>
</dbReference>
<dbReference type="EMBL" id="FJNB01000016">
    <property type="protein sequence ID" value="CZR04383.1"/>
    <property type="molecule type" value="Genomic_DNA"/>
</dbReference>
<dbReference type="Proteomes" id="UP000199280">
    <property type="component" value="Unassembled WGS sequence"/>
</dbReference>
<dbReference type="PANTHER" id="PTHR43337:SF2">
    <property type="entry name" value="XANTHINE_URACIL PERMEASE"/>
    <property type="match status" value="1"/>
</dbReference>
<dbReference type="Pfam" id="PF00860">
    <property type="entry name" value="Xan_ur_permease"/>
    <property type="match status" value="1"/>
</dbReference>
<dbReference type="STRING" id="640938.TR210_2113"/>
<organism evidence="8 10">
    <name type="scientific">Trichococcus ilyis</name>
    <dbReference type="NCBI Taxonomy" id="640938"/>
    <lineage>
        <taxon>Bacteria</taxon>
        <taxon>Bacillati</taxon>
        <taxon>Bacillota</taxon>
        <taxon>Bacilli</taxon>
        <taxon>Lactobacillales</taxon>
        <taxon>Carnobacteriaceae</taxon>
        <taxon>Trichococcus</taxon>
    </lineage>
</organism>
<evidence type="ECO:0000313" key="10">
    <source>
        <dbReference type="Proteomes" id="UP000076878"/>
    </source>
</evidence>
<accession>A0A143Z3X8</accession>
<dbReference type="RefSeq" id="WP_068623577.1">
    <property type="nucleotide sequence ID" value="NZ_FJNB01000016.1"/>
</dbReference>
<feature type="transmembrane region" description="Helical" evidence="7">
    <location>
        <begin position="324"/>
        <end position="351"/>
    </location>
</feature>
<reference evidence="9 11" key="2">
    <citation type="submission" date="2016-10" db="EMBL/GenBank/DDBJ databases">
        <authorList>
            <person name="Varghese N."/>
            <person name="Submissions S."/>
        </authorList>
    </citation>
    <scope>NUCLEOTIDE SEQUENCE [LARGE SCALE GENOMIC DNA]</scope>
    <source>
        <strain evidence="9 11">DSM 22150</strain>
    </source>
</reference>
<dbReference type="EMBL" id="FNYT01000017">
    <property type="protein sequence ID" value="SEJ55735.1"/>
    <property type="molecule type" value="Genomic_DNA"/>
</dbReference>
<dbReference type="AlphaFoldDB" id="A0A143Z3X8"/>
<evidence type="ECO:0000256" key="7">
    <source>
        <dbReference type="SAM" id="Phobius"/>
    </source>
</evidence>
<evidence type="ECO:0000256" key="4">
    <source>
        <dbReference type="ARBA" id="ARBA00022692"/>
    </source>
</evidence>
<evidence type="ECO:0000313" key="8">
    <source>
        <dbReference type="EMBL" id="CZR04383.1"/>
    </source>
</evidence>
<evidence type="ECO:0000256" key="6">
    <source>
        <dbReference type="ARBA" id="ARBA00023136"/>
    </source>
</evidence>
<evidence type="ECO:0000313" key="9">
    <source>
        <dbReference type="EMBL" id="SEJ55735.1"/>
    </source>
</evidence>
<dbReference type="OrthoDB" id="9808458at2"/>
<comment type="similarity">
    <text evidence="2">Belongs to the nucleobase:cation symporter-2 (NCS2) (TC 2.A.40) family. Azg-like subfamily.</text>
</comment>
<comment type="subcellular location">
    <subcellularLocation>
        <location evidence="1">Membrane</location>
        <topology evidence="1">Multi-pass membrane protein</topology>
    </subcellularLocation>
</comment>
<dbReference type="InterPro" id="IPR006043">
    <property type="entry name" value="NCS2"/>
</dbReference>
<evidence type="ECO:0000256" key="1">
    <source>
        <dbReference type="ARBA" id="ARBA00004141"/>
    </source>
</evidence>
<feature type="transmembrane region" description="Helical" evidence="7">
    <location>
        <begin position="410"/>
        <end position="428"/>
    </location>
</feature>
<keyword evidence="3" id="KW-0813">Transport</keyword>
<feature type="transmembrane region" description="Helical" evidence="7">
    <location>
        <begin position="244"/>
        <end position="269"/>
    </location>
</feature>
<keyword evidence="4 7" id="KW-0812">Transmembrane</keyword>
<dbReference type="PANTHER" id="PTHR43337">
    <property type="entry name" value="XANTHINE/URACIL PERMEASE C887.17-RELATED"/>
    <property type="match status" value="1"/>
</dbReference>